<dbReference type="SUPFAM" id="SSF55961">
    <property type="entry name" value="Bet v1-like"/>
    <property type="match status" value="1"/>
</dbReference>
<keyword evidence="2" id="KW-1185">Reference proteome</keyword>
<sequence length="149" mass="16659">MKVDVLTEAVIAAPCERVADYAADPSHAPEWYANIASVEWRTPPPMTVGSKVAFIARFLGRPLAYTYEITAYEPRRRLVMRTAEGPFPMQTTYTWEPHGEAADHTRMTLRNHGEPSGFASLGTTVMATAMRRAQRKDLAALKALLEHRT</sequence>
<dbReference type="Pfam" id="PF10604">
    <property type="entry name" value="Polyketide_cyc2"/>
    <property type="match status" value="1"/>
</dbReference>
<protein>
    <submittedName>
        <fullName evidence="1">SRPBCC family protein</fullName>
    </submittedName>
</protein>
<gene>
    <name evidence="1" type="ORF">GCM10023335_55840</name>
</gene>
<dbReference type="Gene3D" id="3.30.530.20">
    <property type="match status" value="1"/>
</dbReference>
<proteinExistence type="predicted"/>
<dbReference type="EMBL" id="BAABKB010000023">
    <property type="protein sequence ID" value="GAA5023238.1"/>
    <property type="molecule type" value="Genomic_DNA"/>
</dbReference>
<dbReference type="RefSeq" id="WP_345655094.1">
    <property type="nucleotide sequence ID" value="NZ_BAABKB010000023.1"/>
</dbReference>
<organism evidence="1 2">
    <name type="scientific">Streptomyces siamensis</name>
    <dbReference type="NCBI Taxonomy" id="1274986"/>
    <lineage>
        <taxon>Bacteria</taxon>
        <taxon>Bacillati</taxon>
        <taxon>Actinomycetota</taxon>
        <taxon>Actinomycetes</taxon>
        <taxon>Kitasatosporales</taxon>
        <taxon>Streptomycetaceae</taxon>
        <taxon>Streptomyces</taxon>
    </lineage>
</organism>
<name>A0ABP9JAL5_9ACTN</name>
<reference evidence="2" key="1">
    <citation type="journal article" date="2019" name="Int. J. Syst. Evol. Microbiol.">
        <title>The Global Catalogue of Microorganisms (GCM) 10K type strain sequencing project: providing services to taxonomists for standard genome sequencing and annotation.</title>
        <authorList>
            <consortium name="The Broad Institute Genomics Platform"/>
            <consortium name="The Broad Institute Genome Sequencing Center for Infectious Disease"/>
            <person name="Wu L."/>
            <person name="Ma J."/>
        </authorList>
    </citation>
    <scope>NUCLEOTIDE SEQUENCE [LARGE SCALE GENOMIC DNA]</scope>
    <source>
        <strain evidence="2">JCM 18409</strain>
    </source>
</reference>
<dbReference type="Proteomes" id="UP001501759">
    <property type="component" value="Unassembled WGS sequence"/>
</dbReference>
<dbReference type="InterPro" id="IPR019587">
    <property type="entry name" value="Polyketide_cyclase/dehydratase"/>
</dbReference>
<dbReference type="CDD" id="cd08865">
    <property type="entry name" value="SRPBCC_10"/>
    <property type="match status" value="1"/>
</dbReference>
<comment type="caution">
    <text evidence="1">The sequence shown here is derived from an EMBL/GenBank/DDBJ whole genome shotgun (WGS) entry which is preliminary data.</text>
</comment>
<accession>A0ABP9JAL5</accession>
<dbReference type="InterPro" id="IPR023393">
    <property type="entry name" value="START-like_dom_sf"/>
</dbReference>
<evidence type="ECO:0000313" key="1">
    <source>
        <dbReference type="EMBL" id="GAA5023238.1"/>
    </source>
</evidence>
<evidence type="ECO:0000313" key="2">
    <source>
        <dbReference type="Proteomes" id="UP001501759"/>
    </source>
</evidence>